<comment type="subcellular location">
    <subcellularLocation>
        <location evidence="1 8">Cytoplasm</location>
    </subcellularLocation>
</comment>
<accession>A0ABV8WWC6</accession>
<gene>
    <name evidence="8 10" type="primary">tilS</name>
    <name evidence="10" type="ORF">ACFOY7_10985</name>
</gene>
<proteinExistence type="inferred from homology"/>
<evidence type="ECO:0000256" key="1">
    <source>
        <dbReference type="ARBA" id="ARBA00004496"/>
    </source>
</evidence>
<feature type="binding site" evidence="8">
    <location>
        <begin position="31"/>
        <end position="36"/>
    </location>
    <ligand>
        <name>ATP</name>
        <dbReference type="ChEBI" id="CHEBI:30616"/>
    </ligand>
</feature>
<dbReference type="SUPFAM" id="SSF56037">
    <property type="entry name" value="PheT/TilS domain"/>
    <property type="match status" value="1"/>
</dbReference>
<dbReference type="InterPro" id="IPR012795">
    <property type="entry name" value="tRNA_Ile_lys_synt_N"/>
</dbReference>
<evidence type="ECO:0000256" key="5">
    <source>
        <dbReference type="ARBA" id="ARBA00022741"/>
    </source>
</evidence>
<dbReference type="Gene3D" id="3.30.465.60">
    <property type="match status" value="1"/>
</dbReference>
<comment type="similarity">
    <text evidence="8">Belongs to the tRNA(Ile)-lysidine synthase family.</text>
</comment>
<dbReference type="NCBIfam" id="TIGR02433">
    <property type="entry name" value="lysidine_TilS_C"/>
    <property type="match status" value="1"/>
</dbReference>
<dbReference type="Proteomes" id="UP001595882">
    <property type="component" value="Unassembled WGS sequence"/>
</dbReference>
<dbReference type="InterPro" id="IPR012094">
    <property type="entry name" value="tRNA_Ile_lys_synt"/>
</dbReference>
<keyword evidence="11" id="KW-1185">Reference proteome</keyword>
<dbReference type="InterPro" id="IPR011063">
    <property type="entry name" value="TilS/TtcA_N"/>
</dbReference>
<keyword evidence="6 8" id="KW-0067">ATP-binding</keyword>
<dbReference type="GO" id="GO:0032267">
    <property type="term" value="F:tRNA(Ile)-lysidine synthase activity"/>
    <property type="evidence" value="ECO:0007669"/>
    <property type="project" value="UniProtKB-EC"/>
</dbReference>
<dbReference type="NCBIfam" id="TIGR02432">
    <property type="entry name" value="lysidine_TilS_N"/>
    <property type="match status" value="1"/>
</dbReference>
<dbReference type="InterPro" id="IPR014729">
    <property type="entry name" value="Rossmann-like_a/b/a_fold"/>
</dbReference>
<protein>
    <recommendedName>
        <fullName evidence="8">tRNA(Ile)-lysidine synthase</fullName>
        <ecNumber evidence="8">6.3.4.19</ecNumber>
    </recommendedName>
    <alternativeName>
        <fullName evidence="8">tRNA(Ile)-2-lysyl-cytidine synthase</fullName>
    </alternativeName>
    <alternativeName>
        <fullName evidence="8">tRNA(Ile)-lysidine synthetase</fullName>
    </alternativeName>
</protein>
<evidence type="ECO:0000256" key="2">
    <source>
        <dbReference type="ARBA" id="ARBA00022490"/>
    </source>
</evidence>
<evidence type="ECO:0000256" key="6">
    <source>
        <dbReference type="ARBA" id="ARBA00022840"/>
    </source>
</evidence>
<evidence type="ECO:0000256" key="3">
    <source>
        <dbReference type="ARBA" id="ARBA00022598"/>
    </source>
</evidence>
<dbReference type="SMART" id="SM00977">
    <property type="entry name" value="TilS_C"/>
    <property type="match status" value="1"/>
</dbReference>
<comment type="catalytic activity">
    <reaction evidence="7 8">
        <text>cytidine(34) in tRNA(Ile2) + L-lysine + ATP = lysidine(34) in tRNA(Ile2) + AMP + diphosphate + H(+)</text>
        <dbReference type="Rhea" id="RHEA:43744"/>
        <dbReference type="Rhea" id="RHEA-COMP:10625"/>
        <dbReference type="Rhea" id="RHEA-COMP:10670"/>
        <dbReference type="ChEBI" id="CHEBI:15378"/>
        <dbReference type="ChEBI" id="CHEBI:30616"/>
        <dbReference type="ChEBI" id="CHEBI:32551"/>
        <dbReference type="ChEBI" id="CHEBI:33019"/>
        <dbReference type="ChEBI" id="CHEBI:82748"/>
        <dbReference type="ChEBI" id="CHEBI:83665"/>
        <dbReference type="ChEBI" id="CHEBI:456215"/>
        <dbReference type="EC" id="6.3.4.19"/>
    </reaction>
</comment>
<keyword evidence="5 8" id="KW-0547">Nucleotide-binding</keyword>
<dbReference type="PANTHER" id="PTHR43033:SF1">
    <property type="entry name" value="TRNA(ILE)-LYSIDINE SYNTHASE-RELATED"/>
    <property type="match status" value="1"/>
</dbReference>
<evidence type="ECO:0000313" key="11">
    <source>
        <dbReference type="Proteomes" id="UP001595882"/>
    </source>
</evidence>
<dbReference type="RefSeq" id="WP_390252123.1">
    <property type="nucleotide sequence ID" value="NZ_JBHSDT010000007.1"/>
</dbReference>
<dbReference type="EMBL" id="JBHSDT010000007">
    <property type="protein sequence ID" value="MFC4403592.1"/>
    <property type="molecule type" value="Genomic_DNA"/>
</dbReference>
<keyword evidence="4 8" id="KW-0819">tRNA processing</keyword>
<comment type="domain">
    <text evidence="8">The N-terminal region contains the highly conserved SGGXDS motif, predicted to be a P-loop motif involved in ATP binding.</text>
</comment>
<evidence type="ECO:0000256" key="7">
    <source>
        <dbReference type="ARBA" id="ARBA00048539"/>
    </source>
</evidence>
<dbReference type="HAMAP" id="MF_01161">
    <property type="entry name" value="tRNA_Ile_lys_synt"/>
    <property type="match status" value="1"/>
</dbReference>
<dbReference type="Pfam" id="PF01171">
    <property type="entry name" value="ATP_bind_3"/>
    <property type="match status" value="1"/>
</dbReference>
<dbReference type="Gene3D" id="3.40.50.620">
    <property type="entry name" value="HUPs"/>
    <property type="match status" value="1"/>
</dbReference>
<keyword evidence="2 8" id="KW-0963">Cytoplasm</keyword>
<dbReference type="Pfam" id="PF11734">
    <property type="entry name" value="TilS_C"/>
    <property type="match status" value="1"/>
</dbReference>
<evidence type="ECO:0000313" key="10">
    <source>
        <dbReference type="EMBL" id="MFC4403592.1"/>
    </source>
</evidence>
<comment type="function">
    <text evidence="8">Ligates lysine onto the cytidine present at position 34 of the AUA codon-specific tRNA(Ile) that contains the anticodon CAU, in an ATP-dependent manner. Cytidine is converted to lysidine, thus changing the amino acid specificity of the tRNA from methionine to isoleucine.</text>
</comment>
<dbReference type="EC" id="6.3.4.19" evidence="8"/>
<name>A0ABV8WWC6_9BACI</name>
<evidence type="ECO:0000259" key="9">
    <source>
        <dbReference type="SMART" id="SM00977"/>
    </source>
</evidence>
<comment type="caution">
    <text evidence="10">The sequence shown here is derived from an EMBL/GenBank/DDBJ whole genome shotgun (WGS) entry which is preliminary data.</text>
</comment>
<evidence type="ECO:0000256" key="8">
    <source>
        <dbReference type="HAMAP-Rule" id="MF_01161"/>
    </source>
</evidence>
<keyword evidence="3 8" id="KW-0436">Ligase</keyword>
<organism evidence="10 11">
    <name type="scientific">Gracilibacillus xinjiangensis</name>
    <dbReference type="NCBI Taxonomy" id="1193282"/>
    <lineage>
        <taxon>Bacteria</taxon>
        <taxon>Bacillati</taxon>
        <taxon>Bacillota</taxon>
        <taxon>Bacilli</taxon>
        <taxon>Bacillales</taxon>
        <taxon>Bacillaceae</taxon>
        <taxon>Gracilibacillus</taxon>
    </lineage>
</organism>
<dbReference type="InterPro" id="IPR012796">
    <property type="entry name" value="Lysidine-tRNA-synth_C"/>
</dbReference>
<sequence length="468" mass="53793">MTSNEFEKNVKSFIERYQLLHKDATVVVGVSGGADSVALLHYLVSIRRQWRLKLIAVSVDHGLRGEESDQDVKFVQELCSNWQVLFVGETVDVKKHKKNEGTQMVARKLRYQVLEQVMRDNQADYLALGHHGDDQVETVLMRLVQHSNPALLKGIPVKRPFASGEIIRPLLACTKEDIYRYCQDYELDPREDPSNQSLTYTRNYYRLRVLPLLKEKNPSVHRQVQQLTERLTEDECYLVQQAKTMVEKVVHFQNSQPSVSFFIPSFSDYPIALQRRALHLILNYLYKQVPEGISAKHEEDFFALLNQSKANVTIDFPQSLQVIKSYEDITFRFKTDETANFLKGTQEIHIPGENSLHNSAILHASYSVCSIRETKHTLLLPLEASIFPLTVRVRRPGDRIKVRGLNGSKKVKDIFIDEKIPLALRDKWPLLVANDGTILWVVGLKKAEVNINKQAMNCLLLEYIEPTI</sequence>
<dbReference type="SUPFAM" id="SSF52402">
    <property type="entry name" value="Adenine nucleotide alpha hydrolases-like"/>
    <property type="match status" value="1"/>
</dbReference>
<evidence type="ECO:0000256" key="4">
    <source>
        <dbReference type="ARBA" id="ARBA00022694"/>
    </source>
</evidence>
<reference evidence="11" key="1">
    <citation type="journal article" date="2019" name="Int. J. Syst. Evol. Microbiol.">
        <title>The Global Catalogue of Microorganisms (GCM) 10K type strain sequencing project: providing services to taxonomists for standard genome sequencing and annotation.</title>
        <authorList>
            <consortium name="The Broad Institute Genomics Platform"/>
            <consortium name="The Broad Institute Genome Sequencing Center for Infectious Disease"/>
            <person name="Wu L."/>
            <person name="Ma J."/>
        </authorList>
    </citation>
    <scope>NUCLEOTIDE SEQUENCE [LARGE SCALE GENOMIC DNA]</scope>
    <source>
        <strain evidence="11">CCUG 37865</strain>
    </source>
</reference>
<dbReference type="CDD" id="cd01992">
    <property type="entry name" value="TilS_N"/>
    <property type="match status" value="1"/>
</dbReference>
<dbReference type="SUPFAM" id="SSF82829">
    <property type="entry name" value="MesJ substrate recognition domain-like"/>
    <property type="match status" value="1"/>
</dbReference>
<feature type="domain" description="Lysidine-tRNA(Ile) synthetase C-terminal" evidence="9">
    <location>
        <begin position="389"/>
        <end position="461"/>
    </location>
</feature>
<dbReference type="PANTHER" id="PTHR43033">
    <property type="entry name" value="TRNA(ILE)-LYSIDINE SYNTHASE-RELATED"/>
    <property type="match status" value="1"/>
</dbReference>